<protein>
    <recommendedName>
        <fullName evidence="6">YwmF</fullName>
    </recommendedName>
</protein>
<evidence type="ECO:0000313" key="3">
    <source>
        <dbReference type="EMBL" id="TWL33522.1"/>
    </source>
</evidence>
<dbReference type="GeneID" id="92859513"/>
<accession>A0A5Q3BUV3</accession>
<dbReference type="AlphaFoldDB" id="A0A5Q3BUV3"/>
<name>A0A5Q3BUV3_BACLI</name>
<dbReference type="EMBL" id="CP065647">
    <property type="protein sequence ID" value="QPR73745.1"/>
    <property type="molecule type" value="Genomic_DNA"/>
</dbReference>
<reference evidence="3 4" key="1">
    <citation type="submission" date="2019-06" db="EMBL/GenBank/DDBJ databases">
        <title>Genome sequence analysis of &gt;100 Bacillus licheniformis strains suggests intrinsic resistance to this species.</title>
        <authorList>
            <person name="Wels M."/>
            <person name="Siezen R.J."/>
            <person name="Johansen E."/>
            <person name="Stuer-Lauridsen B."/>
            <person name="Bjerre K."/>
            <person name="Nielsen B.K.K."/>
        </authorList>
    </citation>
    <scope>NUCLEOTIDE SEQUENCE [LARGE SCALE GENOMIC DNA]</scope>
    <source>
        <strain evidence="3 4">BAC-16736</strain>
    </source>
</reference>
<feature type="transmembrane region" description="Helical" evidence="1">
    <location>
        <begin position="112"/>
        <end position="134"/>
    </location>
</feature>
<dbReference type="EMBL" id="NILC01000002">
    <property type="protein sequence ID" value="TWL33522.1"/>
    <property type="molecule type" value="Genomic_DNA"/>
</dbReference>
<dbReference type="RefSeq" id="WP_003185980.1">
    <property type="nucleotide sequence ID" value="NZ_BEXU01000030.1"/>
</dbReference>
<keyword evidence="1" id="KW-0812">Transmembrane</keyword>
<dbReference type="Proteomes" id="UP000435910">
    <property type="component" value="Unassembled WGS sequence"/>
</dbReference>
<feature type="transmembrane region" description="Helical" evidence="1">
    <location>
        <begin position="12"/>
        <end position="36"/>
    </location>
</feature>
<dbReference type="Proteomes" id="UP000595038">
    <property type="component" value="Chromosome"/>
</dbReference>
<evidence type="ECO:0000313" key="5">
    <source>
        <dbReference type="Proteomes" id="UP000595038"/>
    </source>
</evidence>
<reference evidence="2 5" key="2">
    <citation type="submission" date="2020-12" db="EMBL/GenBank/DDBJ databases">
        <title>FDA dAtabase for Regulatory Grade micrObial Sequences (FDA-ARGOS): Supporting development and validation of Infectious Disease Dx tests.</title>
        <authorList>
            <person name="Nelson B."/>
            <person name="Plummer A."/>
            <person name="Tallon L."/>
            <person name="Sadzewicz L."/>
            <person name="Zhao X."/>
            <person name="Boylan J."/>
            <person name="Ott S."/>
            <person name="Bowen H."/>
            <person name="Vavikolanu K."/>
            <person name="Mehta A."/>
            <person name="Aluvathingal J."/>
            <person name="Nadendla S."/>
            <person name="Myers T."/>
            <person name="Yan Y."/>
            <person name="Sichtig H."/>
        </authorList>
    </citation>
    <scope>NUCLEOTIDE SEQUENCE [LARGE SCALE GENOMIC DNA]</scope>
    <source>
        <strain evidence="2 5">FDAARGOS_923</strain>
    </source>
</reference>
<feature type="transmembrane region" description="Helical" evidence="1">
    <location>
        <begin position="82"/>
        <end position="103"/>
    </location>
</feature>
<gene>
    <name evidence="3" type="ORF">CHCC16736_3539</name>
    <name evidence="2" type="ORF">I6G80_05640</name>
</gene>
<dbReference type="OMA" id="FKIGPIR"/>
<sequence length="159" mass="18331">MFGLQDIVKFLWSFLIVFPAVSVLHVLGHSAMAVLFGGKSSLEIGMGKKLLKIGPVQIRSVYFMDSFCKYGDLKYDNRFTNAMIYAGGSLFNLMSIFIINLLIIKDIIPENIFFYQFVYFSTYYVFFALIPVRYSENHLSDGMAIYKVLRYGEKYDINN</sequence>
<keyword evidence="1" id="KW-0472">Membrane</keyword>
<organism evidence="3 4">
    <name type="scientific">Bacillus licheniformis</name>
    <dbReference type="NCBI Taxonomy" id="1402"/>
    <lineage>
        <taxon>Bacteria</taxon>
        <taxon>Bacillati</taxon>
        <taxon>Bacillota</taxon>
        <taxon>Bacilli</taxon>
        <taxon>Bacillales</taxon>
        <taxon>Bacillaceae</taxon>
        <taxon>Bacillus</taxon>
    </lineage>
</organism>
<evidence type="ECO:0000256" key="1">
    <source>
        <dbReference type="SAM" id="Phobius"/>
    </source>
</evidence>
<evidence type="ECO:0000313" key="2">
    <source>
        <dbReference type="EMBL" id="QPR73745.1"/>
    </source>
</evidence>
<evidence type="ECO:0000313" key="4">
    <source>
        <dbReference type="Proteomes" id="UP000435910"/>
    </source>
</evidence>
<evidence type="ECO:0008006" key="6">
    <source>
        <dbReference type="Google" id="ProtNLM"/>
    </source>
</evidence>
<keyword evidence="1" id="KW-1133">Transmembrane helix</keyword>
<proteinExistence type="predicted"/>